<feature type="transmembrane region" description="Helical" evidence="9">
    <location>
        <begin position="83"/>
        <end position="101"/>
    </location>
</feature>
<dbReference type="InterPro" id="IPR055348">
    <property type="entry name" value="DctQ"/>
</dbReference>
<evidence type="ECO:0000256" key="3">
    <source>
        <dbReference type="ARBA" id="ARBA00022475"/>
    </source>
</evidence>
<evidence type="ECO:0000256" key="2">
    <source>
        <dbReference type="ARBA" id="ARBA00022448"/>
    </source>
</evidence>
<dbReference type="GO" id="GO:0022857">
    <property type="term" value="F:transmembrane transporter activity"/>
    <property type="evidence" value="ECO:0007669"/>
    <property type="project" value="UniProtKB-UniRule"/>
</dbReference>
<evidence type="ECO:0000259" key="10">
    <source>
        <dbReference type="Pfam" id="PF04290"/>
    </source>
</evidence>
<dbReference type="EMBL" id="SSFD01000189">
    <property type="protein sequence ID" value="TXH84096.1"/>
    <property type="molecule type" value="Genomic_DNA"/>
</dbReference>
<proteinExistence type="inferred from homology"/>
<evidence type="ECO:0000256" key="4">
    <source>
        <dbReference type="ARBA" id="ARBA00022519"/>
    </source>
</evidence>
<dbReference type="GO" id="GO:0015740">
    <property type="term" value="P:C4-dicarboxylate transport"/>
    <property type="evidence" value="ECO:0007669"/>
    <property type="project" value="TreeGrafter"/>
</dbReference>
<evidence type="ECO:0000313" key="11">
    <source>
        <dbReference type="EMBL" id="TXH84096.1"/>
    </source>
</evidence>
<feature type="transmembrane region" description="Helical" evidence="9">
    <location>
        <begin position="12"/>
        <end position="33"/>
    </location>
</feature>
<dbReference type="AlphaFoldDB" id="A0A5C7SM51"/>
<dbReference type="GO" id="GO:0005886">
    <property type="term" value="C:plasma membrane"/>
    <property type="evidence" value="ECO:0007669"/>
    <property type="project" value="UniProtKB-SubCell"/>
</dbReference>
<comment type="similarity">
    <text evidence="8 9">Belongs to the TRAP transporter small permease family.</text>
</comment>
<evidence type="ECO:0000313" key="12">
    <source>
        <dbReference type="Proteomes" id="UP000321192"/>
    </source>
</evidence>
<reference evidence="11 12" key="1">
    <citation type="submission" date="2018-09" db="EMBL/GenBank/DDBJ databases">
        <title>Metagenome Assembled Genomes from an Advanced Water Purification Facility.</title>
        <authorList>
            <person name="Stamps B.W."/>
            <person name="Spear J.R."/>
        </authorList>
    </citation>
    <scope>NUCLEOTIDE SEQUENCE [LARGE SCALE GENOMIC DNA]</scope>
    <source>
        <strain evidence="11">Bin_27_1</strain>
    </source>
</reference>
<gene>
    <name evidence="11" type="ORF">E6Q80_12100</name>
</gene>
<keyword evidence="5 9" id="KW-0812">Transmembrane</keyword>
<evidence type="ECO:0000256" key="6">
    <source>
        <dbReference type="ARBA" id="ARBA00022989"/>
    </source>
</evidence>
<dbReference type="InterPro" id="IPR007387">
    <property type="entry name" value="TRAP_DctQ"/>
</dbReference>
<evidence type="ECO:0000256" key="5">
    <source>
        <dbReference type="ARBA" id="ARBA00022692"/>
    </source>
</evidence>
<keyword evidence="6 9" id="KW-1133">Transmembrane helix</keyword>
<comment type="caution">
    <text evidence="11">The sequence shown here is derived from an EMBL/GenBank/DDBJ whole genome shotgun (WGS) entry which is preliminary data.</text>
</comment>
<name>A0A5C7SM51_THASP</name>
<comment type="subcellular location">
    <subcellularLocation>
        <location evidence="1 9">Cell inner membrane</location>
        <topology evidence="1 9">Multi-pass membrane protein</topology>
    </subcellularLocation>
</comment>
<keyword evidence="2 9" id="KW-0813">Transport</keyword>
<dbReference type="PANTHER" id="PTHR35011">
    <property type="entry name" value="2,3-DIKETO-L-GULONATE TRAP TRANSPORTER SMALL PERMEASE PROTEIN YIAM"/>
    <property type="match status" value="1"/>
</dbReference>
<evidence type="ECO:0000256" key="1">
    <source>
        <dbReference type="ARBA" id="ARBA00004429"/>
    </source>
</evidence>
<feature type="transmembrane region" description="Helical" evidence="9">
    <location>
        <begin position="45"/>
        <end position="62"/>
    </location>
</feature>
<dbReference type="PANTHER" id="PTHR35011:SF2">
    <property type="entry name" value="2,3-DIKETO-L-GULONATE TRAP TRANSPORTER SMALL PERMEASE PROTEIN YIAM"/>
    <property type="match status" value="1"/>
</dbReference>
<sequence length="161" mass="17955">MLKKLDDHFEEALIVLLMAAMTVLIVVQIFMRYVVQESLTWSEELARYIFVWATYLGVAYGVKKNAHICVEAVTGYLPARIREITYIVAQVVFLLFAALVVKEGFVLSMKIFKFGQSSAALGMPMGVIYLAPTVGFALVFIRLVQNIVAGFKRLRTLGVAA</sequence>
<evidence type="ECO:0000256" key="7">
    <source>
        <dbReference type="ARBA" id="ARBA00023136"/>
    </source>
</evidence>
<feature type="domain" description="Tripartite ATP-independent periplasmic transporters DctQ component" evidence="10">
    <location>
        <begin position="21"/>
        <end position="152"/>
    </location>
</feature>
<protein>
    <recommendedName>
        <fullName evidence="9">TRAP transporter small permease protein</fullName>
    </recommendedName>
</protein>
<feature type="transmembrane region" description="Helical" evidence="9">
    <location>
        <begin position="121"/>
        <end position="144"/>
    </location>
</feature>
<keyword evidence="3" id="KW-1003">Cell membrane</keyword>
<keyword evidence="7 9" id="KW-0472">Membrane</keyword>
<keyword evidence="4 9" id="KW-0997">Cell inner membrane</keyword>
<dbReference type="Proteomes" id="UP000321192">
    <property type="component" value="Unassembled WGS sequence"/>
</dbReference>
<comment type="subunit">
    <text evidence="9">The complex comprises the extracytoplasmic solute receptor protein and the two transmembrane proteins.</text>
</comment>
<accession>A0A5C7SM51</accession>
<dbReference type="Pfam" id="PF04290">
    <property type="entry name" value="DctQ"/>
    <property type="match status" value="1"/>
</dbReference>
<evidence type="ECO:0000256" key="9">
    <source>
        <dbReference type="RuleBase" id="RU369079"/>
    </source>
</evidence>
<comment type="function">
    <text evidence="9">Part of the tripartite ATP-independent periplasmic (TRAP) transport system.</text>
</comment>
<evidence type="ECO:0000256" key="8">
    <source>
        <dbReference type="ARBA" id="ARBA00038436"/>
    </source>
</evidence>
<dbReference type="RefSeq" id="WP_004318962.1">
    <property type="nucleotide sequence ID" value="NZ_JAKLLK010000084.1"/>
</dbReference>
<organism evidence="11 12">
    <name type="scientific">Thauera aminoaromatica</name>
    <dbReference type="NCBI Taxonomy" id="164330"/>
    <lineage>
        <taxon>Bacteria</taxon>
        <taxon>Pseudomonadati</taxon>
        <taxon>Pseudomonadota</taxon>
        <taxon>Betaproteobacteria</taxon>
        <taxon>Rhodocyclales</taxon>
        <taxon>Zoogloeaceae</taxon>
        <taxon>Thauera</taxon>
    </lineage>
</organism>